<organism evidence="1 2">
    <name type="scientific">Rattus norvegicus</name>
    <name type="common">Rat</name>
    <dbReference type="NCBI Taxonomy" id="10116"/>
    <lineage>
        <taxon>Eukaryota</taxon>
        <taxon>Metazoa</taxon>
        <taxon>Chordata</taxon>
        <taxon>Craniata</taxon>
        <taxon>Vertebrata</taxon>
        <taxon>Euteleostomi</taxon>
        <taxon>Mammalia</taxon>
        <taxon>Eutheria</taxon>
        <taxon>Euarchontoglires</taxon>
        <taxon>Glires</taxon>
        <taxon>Rodentia</taxon>
        <taxon>Myomorpha</taxon>
        <taxon>Muroidea</taxon>
        <taxon>Muridae</taxon>
        <taxon>Murinae</taxon>
        <taxon>Rattus</taxon>
    </lineage>
</organism>
<proteinExistence type="predicted"/>
<dbReference type="AlphaFoldDB" id="A6I2Y8"/>
<protein>
    <submittedName>
        <fullName evidence="1">Hyaluronoglucosaminidase 3, isoform CRA_c</fullName>
    </submittedName>
</protein>
<evidence type="ECO:0000313" key="1">
    <source>
        <dbReference type="EMBL" id="EDL77241.1"/>
    </source>
</evidence>
<accession>A6I2Y8</accession>
<evidence type="ECO:0000313" key="3">
    <source>
        <dbReference type="RGD" id="1303334"/>
    </source>
</evidence>
<dbReference type="Proteomes" id="UP000234681">
    <property type="component" value="Chromosome 8"/>
</dbReference>
<evidence type="ECO:0000313" key="2">
    <source>
        <dbReference type="Proteomes" id="UP000234681"/>
    </source>
</evidence>
<reference evidence="1 2" key="1">
    <citation type="submission" date="2005-09" db="EMBL/GenBank/DDBJ databases">
        <authorList>
            <person name="Mural R.J."/>
            <person name="Li P.W."/>
            <person name="Adams M.D."/>
            <person name="Amanatides P.G."/>
            <person name="Baden-Tillson H."/>
            <person name="Barnstead M."/>
            <person name="Chin S.H."/>
            <person name="Dew I."/>
            <person name="Evans C.A."/>
            <person name="Ferriera S."/>
            <person name="Flanigan M."/>
            <person name="Fosler C."/>
            <person name="Glodek A."/>
            <person name="Gu Z."/>
            <person name="Holt R.A."/>
            <person name="Jennings D."/>
            <person name="Kraft C.L."/>
            <person name="Lu F."/>
            <person name="Nguyen T."/>
            <person name="Nusskern D.R."/>
            <person name="Pfannkoch C.M."/>
            <person name="Sitter C."/>
            <person name="Sutton G.G."/>
            <person name="Venter J.C."/>
            <person name="Wang Z."/>
            <person name="Woodage T."/>
            <person name="Zheng X.H."/>
            <person name="Zhong F."/>
        </authorList>
    </citation>
    <scope>NUCLEOTIDE SEQUENCE [LARGE SCALE GENOMIC DNA]</scope>
    <source>
        <strain>BN</strain>
        <strain evidence="2">Sprague-Dawley</strain>
    </source>
</reference>
<dbReference type="EMBL" id="CH473954">
    <property type="protein sequence ID" value="EDL77241.1"/>
    <property type="molecule type" value="Genomic_DNA"/>
</dbReference>
<name>A6I2Y8_RAT</name>
<gene>
    <name evidence="1 3" type="primary">Hyal3</name>
    <name evidence="1" type="ORF">rCG_25403</name>
</gene>
<sequence>MATVAVPGKTQDKWKPFYICSQMTILELGSPSDAVVTWAGLALPAWSLNPEPKKTTWIQEFLSLLLDPVATFLVLEEFPFMLCLAYRTSPSTYPTSINTPSVGIPEE</sequence>
<dbReference type="RGD" id="1303334">
    <property type="gene designation" value="Hyal3"/>
</dbReference>